<proteinExistence type="predicted"/>
<dbReference type="OrthoDB" id="3230981at2"/>
<dbReference type="RefSeq" id="WP_044088411.1">
    <property type="nucleotide sequence ID" value="NZ_JDUW01000001.1"/>
</dbReference>
<evidence type="ECO:0000313" key="2">
    <source>
        <dbReference type="EMBL" id="KFI87193.1"/>
    </source>
</evidence>
<gene>
    <name evidence="2" type="ORF">BREU_0217</name>
</gene>
<keyword evidence="3" id="KW-1185">Reference proteome</keyword>
<evidence type="ECO:0000313" key="3">
    <source>
        <dbReference type="Proteomes" id="UP000028984"/>
    </source>
</evidence>
<feature type="chain" id="PRO_5039167773" evidence="1">
    <location>
        <begin position="27"/>
        <end position="224"/>
    </location>
</feature>
<comment type="caution">
    <text evidence="2">The sequence shown here is derived from an EMBL/GenBank/DDBJ whole genome shotgun (WGS) entry which is preliminary data.</text>
</comment>
<organism evidence="2 3">
    <name type="scientific">Bifidobacterium reuteri DSM 23975</name>
    <dbReference type="NCBI Taxonomy" id="1437610"/>
    <lineage>
        <taxon>Bacteria</taxon>
        <taxon>Bacillati</taxon>
        <taxon>Actinomycetota</taxon>
        <taxon>Actinomycetes</taxon>
        <taxon>Bifidobacteriales</taxon>
        <taxon>Bifidobacteriaceae</taxon>
        <taxon>Bifidobacterium</taxon>
    </lineage>
</organism>
<reference evidence="2 3" key="1">
    <citation type="submission" date="2014-03" db="EMBL/GenBank/DDBJ databases">
        <title>Genomics of Bifidobacteria.</title>
        <authorList>
            <person name="Ventura M."/>
            <person name="Milani C."/>
            <person name="Lugli G.A."/>
        </authorList>
    </citation>
    <scope>NUCLEOTIDE SEQUENCE [LARGE SCALE GENOMIC DNA]</scope>
    <source>
        <strain evidence="2 3">DSM 23975</strain>
    </source>
</reference>
<dbReference type="AlphaFoldDB" id="A0A087CV93"/>
<evidence type="ECO:0000256" key="1">
    <source>
        <dbReference type="SAM" id="SignalP"/>
    </source>
</evidence>
<sequence length="224" mass="24561">MKRSTTYAIRMSIMSFTLMLTLSGCGGVPGTDTTPQAAEPTFSGPWAEDFQRNYDDASQQGNTFAQDVLRDGRITEAEATEAVNRYASCMKDAGFALDYVNPDGSSQMSGELTDAENARYGEADGTCDASSGSRWITALYNAVAGDPNGDLRNRSDEEARQDLADCLKRKGVVGDEFTAKDIPEVNASGDENWEFQRQFVEPGGRYYSERSTDILTQCNMDPRQ</sequence>
<accession>A0A087CV93</accession>
<dbReference type="Proteomes" id="UP000028984">
    <property type="component" value="Unassembled WGS sequence"/>
</dbReference>
<keyword evidence="1" id="KW-0732">Signal</keyword>
<dbReference type="PROSITE" id="PS51257">
    <property type="entry name" value="PROKAR_LIPOPROTEIN"/>
    <property type="match status" value="1"/>
</dbReference>
<protein>
    <submittedName>
        <fullName evidence="2">Putative lipoprotein</fullName>
    </submittedName>
</protein>
<dbReference type="EMBL" id="JGZK01000003">
    <property type="protein sequence ID" value="KFI87193.1"/>
    <property type="molecule type" value="Genomic_DNA"/>
</dbReference>
<name>A0A087CV93_9BIFI</name>
<keyword evidence="2" id="KW-0449">Lipoprotein</keyword>
<feature type="signal peptide" evidence="1">
    <location>
        <begin position="1"/>
        <end position="26"/>
    </location>
</feature>
<dbReference type="eggNOG" id="ENOG502ZHWS">
    <property type="taxonomic scope" value="Bacteria"/>
</dbReference>